<keyword evidence="2" id="KW-1185">Reference proteome</keyword>
<gene>
    <name evidence="1" type="ORF">K3769_18275</name>
</gene>
<organism evidence="1 2">
    <name type="scientific">Streptomyces ortus</name>
    <dbReference type="NCBI Taxonomy" id="2867268"/>
    <lineage>
        <taxon>Bacteria</taxon>
        <taxon>Bacillati</taxon>
        <taxon>Actinomycetota</taxon>
        <taxon>Actinomycetes</taxon>
        <taxon>Kitasatosporales</taxon>
        <taxon>Streptomycetaceae</taxon>
        <taxon>Streptomyces</taxon>
    </lineage>
</organism>
<reference evidence="1" key="1">
    <citation type="journal article" date="2022" name="bioRxiv">
        <title>Discovery and biosynthetic assessment of Streptomyces ortus sp nov. isolated from a deep-sea sponge.</title>
        <authorList>
            <person name="Williams S.E."/>
        </authorList>
    </citation>
    <scope>NUCLEOTIDE SEQUENCE</scope>
    <source>
        <strain evidence="1">A15ISP2-DRY2</strain>
    </source>
</reference>
<sequence length="49" mass="5305">MFARDFLASPGLRREIHGGLQVAENKNSANTVLHYGKARTAPRPGQPAC</sequence>
<dbReference type="EMBL" id="JAIFZO010000002">
    <property type="protein sequence ID" value="MCX4234697.1"/>
    <property type="molecule type" value="Genomic_DNA"/>
</dbReference>
<evidence type="ECO:0000313" key="1">
    <source>
        <dbReference type="EMBL" id="MCX4234697.1"/>
    </source>
</evidence>
<accession>A0ABT3V3X9</accession>
<name>A0ABT3V3X9_9ACTN</name>
<dbReference type="RefSeq" id="WP_267027471.1">
    <property type="nucleotide sequence ID" value="NZ_JAIFZO010000002.1"/>
</dbReference>
<protein>
    <submittedName>
        <fullName evidence="1">Transposase</fullName>
    </submittedName>
</protein>
<evidence type="ECO:0000313" key="2">
    <source>
        <dbReference type="Proteomes" id="UP001165590"/>
    </source>
</evidence>
<proteinExistence type="predicted"/>
<dbReference type="Proteomes" id="UP001165590">
    <property type="component" value="Unassembled WGS sequence"/>
</dbReference>
<comment type="caution">
    <text evidence="1">The sequence shown here is derived from an EMBL/GenBank/DDBJ whole genome shotgun (WGS) entry which is preliminary data.</text>
</comment>